<feature type="region of interest" description="Disordered" evidence="1">
    <location>
        <begin position="1"/>
        <end position="39"/>
    </location>
</feature>
<dbReference type="Proteomes" id="UP001054252">
    <property type="component" value="Unassembled WGS sequence"/>
</dbReference>
<name>A0AAV5JA83_9ROSI</name>
<comment type="caution">
    <text evidence="2">The sequence shown here is derived from an EMBL/GenBank/DDBJ whole genome shotgun (WGS) entry which is preliminary data.</text>
</comment>
<gene>
    <name evidence="2" type="ORF">SLEP1_g19517</name>
</gene>
<protein>
    <submittedName>
        <fullName evidence="2">Uncharacterized protein</fullName>
    </submittedName>
</protein>
<proteinExistence type="predicted"/>
<feature type="compositionally biased region" description="Polar residues" evidence="1">
    <location>
        <begin position="1"/>
        <end position="20"/>
    </location>
</feature>
<evidence type="ECO:0000313" key="3">
    <source>
        <dbReference type="Proteomes" id="UP001054252"/>
    </source>
</evidence>
<evidence type="ECO:0000256" key="1">
    <source>
        <dbReference type="SAM" id="MobiDB-lite"/>
    </source>
</evidence>
<keyword evidence="3" id="KW-1185">Reference proteome</keyword>
<dbReference type="AlphaFoldDB" id="A0AAV5JA83"/>
<organism evidence="2 3">
    <name type="scientific">Rubroshorea leprosula</name>
    <dbReference type="NCBI Taxonomy" id="152421"/>
    <lineage>
        <taxon>Eukaryota</taxon>
        <taxon>Viridiplantae</taxon>
        <taxon>Streptophyta</taxon>
        <taxon>Embryophyta</taxon>
        <taxon>Tracheophyta</taxon>
        <taxon>Spermatophyta</taxon>
        <taxon>Magnoliopsida</taxon>
        <taxon>eudicotyledons</taxon>
        <taxon>Gunneridae</taxon>
        <taxon>Pentapetalae</taxon>
        <taxon>rosids</taxon>
        <taxon>malvids</taxon>
        <taxon>Malvales</taxon>
        <taxon>Dipterocarpaceae</taxon>
        <taxon>Rubroshorea</taxon>
    </lineage>
</organism>
<accession>A0AAV5JA83</accession>
<evidence type="ECO:0000313" key="2">
    <source>
        <dbReference type="EMBL" id="GKV07796.1"/>
    </source>
</evidence>
<sequence>MVPSSNPTKETIASSRSNLSDVLPSMPPPESTPQLSKRKSRSLFMYGPLEDDGYANSGLSFLFPASLVAIDRKFVT</sequence>
<dbReference type="EMBL" id="BPVZ01000028">
    <property type="protein sequence ID" value="GKV07796.1"/>
    <property type="molecule type" value="Genomic_DNA"/>
</dbReference>
<reference evidence="2 3" key="1">
    <citation type="journal article" date="2021" name="Commun. Biol.">
        <title>The genome of Shorea leprosula (Dipterocarpaceae) highlights the ecological relevance of drought in aseasonal tropical rainforests.</title>
        <authorList>
            <person name="Ng K.K.S."/>
            <person name="Kobayashi M.J."/>
            <person name="Fawcett J.A."/>
            <person name="Hatakeyama M."/>
            <person name="Paape T."/>
            <person name="Ng C.H."/>
            <person name="Ang C.C."/>
            <person name="Tnah L.H."/>
            <person name="Lee C.T."/>
            <person name="Nishiyama T."/>
            <person name="Sese J."/>
            <person name="O'Brien M.J."/>
            <person name="Copetti D."/>
            <person name="Mohd Noor M.I."/>
            <person name="Ong R.C."/>
            <person name="Putra M."/>
            <person name="Sireger I.Z."/>
            <person name="Indrioko S."/>
            <person name="Kosugi Y."/>
            <person name="Izuno A."/>
            <person name="Isagi Y."/>
            <person name="Lee S.L."/>
            <person name="Shimizu K.K."/>
        </authorList>
    </citation>
    <scope>NUCLEOTIDE SEQUENCE [LARGE SCALE GENOMIC DNA]</scope>
    <source>
        <strain evidence="2">214</strain>
    </source>
</reference>